<feature type="compositionally biased region" description="Low complexity" evidence="1">
    <location>
        <begin position="74"/>
        <end position="93"/>
    </location>
</feature>
<evidence type="ECO:0000256" key="1">
    <source>
        <dbReference type="SAM" id="MobiDB-lite"/>
    </source>
</evidence>
<feature type="region of interest" description="Disordered" evidence="1">
    <location>
        <begin position="57"/>
        <end position="93"/>
    </location>
</feature>
<gene>
    <name evidence="2" type="ORF">E1298_44810</name>
</gene>
<proteinExistence type="predicted"/>
<protein>
    <submittedName>
        <fullName evidence="2">Uncharacterized protein</fullName>
    </submittedName>
</protein>
<dbReference type="EMBL" id="SMKU01000536">
    <property type="protein sequence ID" value="TDD62256.1"/>
    <property type="molecule type" value="Genomic_DNA"/>
</dbReference>
<keyword evidence="3" id="KW-1185">Reference proteome</keyword>
<reference evidence="2 3" key="1">
    <citation type="submission" date="2019-03" db="EMBL/GenBank/DDBJ databases">
        <title>Draft genome sequences of novel Actinobacteria.</title>
        <authorList>
            <person name="Sahin N."/>
            <person name="Ay H."/>
            <person name="Saygin H."/>
        </authorList>
    </citation>
    <scope>NUCLEOTIDE SEQUENCE [LARGE SCALE GENOMIC DNA]</scope>
    <source>
        <strain evidence="2 3">H3C3</strain>
    </source>
</reference>
<dbReference type="Proteomes" id="UP000294513">
    <property type="component" value="Unassembled WGS sequence"/>
</dbReference>
<name>A0A4R4ZV51_9ACTN</name>
<feature type="non-terminal residue" evidence="2">
    <location>
        <position position="93"/>
    </location>
</feature>
<dbReference type="AlphaFoldDB" id="A0A4R4ZV51"/>
<organism evidence="2 3">
    <name type="scientific">Actinomadura rubrisoli</name>
    <dbReference type="NCBI Taxonomy" id="2530368"/>
    <lineage>
        <taxon>Bacteria</taxon>
        <taxon>Bacillati</taxon>
        <taxon>Actinomycetota</taxon>
        <taxon>Actinomycetes</taxon>
        <taxon>Streptosporangiales</taxon>
        <taxon>Thermomonosporaceae</taxon>
        <taxon>Actinomadura</taxon>
    </lineage>
</organism>
<evidence type="ECO:0000313" key="2">
    <source>
        <dbReference type="EMBL" id="TDD62256.1"/>
    </source>
</evidence>
<sequence length="93" mass="9205">MAGKHRKTSPMALTWRTTGGVIVGAAVLGTAAATAQASVLPFGSEPSKPVTAQMAIAKTAPGHASKPGAKTTGRPAPARASRSAPRTAPHAVP</sequence>
<evidence type="ECO:0000313" key="3">
    <source>
        <dbReference type="Proteomes" id="UP000294513"/>
    </source>
</evidence>
<comment type="caution">
    <text evidence="2">The sequence shown here is derived from an EMBL/GenBank/DDBJ whole genome shotgun (WGS) entry which is preliminary data.</text>
</comment>
<accession>A0A4R4ZV51</accession>